<proteinExistence type="predicted"/>
<accession>A0A1H3WG42</accession>
<evidence type="ECO:0000313" key="2">
    <source>
        <dbReference type="Proteomes" id="UP000198951"/>
    </source>
</evidence>
<protein>
    <submittedName>
        <fullName evidence="1">Uncharacterized protein</fullName>
    </submittedName>
</protein>
<organism evidence="1 2">
    <name type="scientific">Flavobacterium gillisiae</name>
    <dbReference type="NCBI Taxonomy" id="150146"/>
    <lineage>
        <taxon>Bacteria</taxon>
        <taxon>Pseudomonadati</taxon>
        <taxon>Bacteroidota</taxon>
        <taxon>Flavobacteriia</taxon>
        <taxon>Flavobacteriales</taxon>
        <taxon>Flavobacteriaceae</taxon>
        <taxon>Flavobacterium</taxon>
    </lineage>
</organism>
<evidence type="ECO:0000313" key="1">
    <source>
        <dbReference type="EMBL" id="SDZ86075.1"/>
    </source>
</evidence>
<dbReference type="AlphaFoldDB" id="A0A1H3WG42"/>
<gene>
    <name evidence="1" type="ORF">SAMN05443667_10154</name>
</gene>
<dbReference type="STRING" id="150146.SAMN05443667_10154"/>
<name>A0A1H3WG42_9FLAO</name>
<reference evidence="2" key="1">
    <citation type="submission" date="2016-10" db="EMBL/GenBank/DDBJ databases">
        <authorList>
            <person name="Varghese N."/>
            <person name="Submissions S."/>
        </authorList>
    </citation>
    <scope>NUCLEOTIDE SEQUENCE [LARGE SCALE GENOMIC DNA]</scope>
    <source>
        <strain evidence="2">DSM 22376</strain>
    </source>
</reference>
<dbReference type="EMBL" id="FNRD01000001">
    <property type="protein sequence ID" value="SDZ86075.1"/>
    <property type="molecule type" value="Genomic_DNA"/>
</dbReference>
<dbReference type="Proteomes" id="UP000198951">
    <property type="component" value="Unassembled WGS sequence"/>
</dbReference>
<keyword evidence="2" id="KW-1185">Reference proteome</keyword>
<sequence length="52" mass="6311">MHFQWMKIQIIVTSKIPFFNDVCPVFCFFRKMIGILERQTPENMVKSKEIIF</sequence>